<comment type="caution">
    <text evidence="2">The sequence shown here is derived from an EMBL/GenBank/DDBJ whole genome shotgun (WGS) entry which is preliminary data.</text>
</comment>
<dbReference type="RefSeq" id="WP_123377004.1">
    <property type="nucleotide sequence ID" value="NZ_MOBY01000033.1"/>
</dbReference>
<evidence type="ECO:0000313" key="2">
    <source>
        <dbReference type="EMBL" id="RON88124.1"/>
    </source>
</evidence>
<evidence type="ECO:0000313" key="3">
    <source>
        <dbReference type="Proteomes" id="UP000283650"/>
    </source>
</evidence>
<dbReference type="InterPro" id="IPR025474">
    <property type="entry name" value="DUF4325"/>
</dbReference>
<gene>
    <name evidence="2" type="ORF">BK672_28490</name>
</gene>
<dbReference type="EMBL" id="MOBY01000033">
    <property type="protein sequence ID" value="RON88124.1"/>
    <property type="molecule type" value="Genomic_DNA"/>
</dbReference>
<protein>
    <recommendedName>
        <fullName evidence="1">DUF4325 domain-containing protein</fullName>
    </recommendedName>
</protein>
<evidence type="ECO:0000259" key="1">
    <source>
        <dbReference type="Pfam" id="PF14213"/>
    </source>
</evidence>
<organism evidence="2 3">
    <name type="scientific">Pseudomonas fluorescens</name>
    <dbReference type="NCBI Taxonomy" id="294"/>
    <lineage>
        <taxon>Bacteria</taxon>
        <taxon>Pseudomonadati</taxon>
        <taxon>Pseudomonadota</taxon>
        <taxon>Gammaproteobacteria</taxon>
        <taxon>Pseudomonadales</taxon>
        <taxon>Pseudomonadaceae</taxon>
        <taxon>Pseudomonas</taxon>
    </lineage>
</organism>
<sequence length="106" mass="12445">MVKISIPLDFSRYPAGRYRTDSPYSAEDFRERLLAPSLKKNDVVEVDFDGSMGYSSSFLEEAFGGLIRKEKFSKELLHKKLRLNYKEDPYLIEEIWEYIDEASEHV</sequence>
<feature type="domain" description="DUF4325" evidence="1">
    <location>
        <begin position="25"/>
        <end position="77"/>
    </location>
</feature>
<name>A0A423MS76_PSEFL</name>
<dbReference type="Proteomes" id="UP000283650">
    <property type="component" value="Unassembled WGS sequence"/>
</dbReference>
<reference evidence="2 3" key="1">
    <citation type="submission" date="2016-10" db="EMBL/GenBank/DDBJ databases">
        <title>Comparative genome analysis of multiple Pseudomonas spp. focuses on biocontrol and plant growth promoting traits.</title>
        <authorList>
            <person name="Tao X.-Y."/>
            <person name="Taylor C.G."/>
        </authorList>
    </citation>
    <scope>NUCLEOTIDE SEQUENCE [LARGE SCALE GENOMIC DNA]</scope>
    <source>
        <strain evidence="2 3">2F9</strain>
    </source>
</reference>
<dbReference type="AlphaFoldDB" id="A0A423MS76"/>
<accession>A0A423MS76</accession>
<dbReference type="Pfam" id="PF14213">
    <property type="entry name" value="DUF4325"/>
    <property type="match status" value="1"/>
</dbReference>
<proteinExistence type="predicted"/>